<keyword evidence="6 11" id="KW-0547">Nucleotide-binding</keyword>
<dbReference type="GO" id="GO:0004765">
    <property type="term" value="F:shikimate kinase activity"/>
    <property type="evidence" value="ECO:0007669"/>
    <property type="project" value="UniProtKB-UniRule"/>
</dbReference>
<comment type="catalytic activity">
    <reaction evidence="10 11">
        <text>shikimate + ATP = 3-phosphoshikimate + ADP + H(+)</text>
        <dbReference type="Rhea" id="RHEA:13121"/>
        <dbReference type="ChEBI" id="CHEBI:15378"/>
        <dbReference type="ChEBI" id="CHEBI:30616"/>
        <dbReference type="ChEBI" id="CHEBI:36208"/>
        <dbReference type="ChEBI" id="CHEBI:145989"/>
        <dbReference type="ChEBI" id="CHEBI:456216"/>
        <dbReference type="EC" id="2.7.1.71"/>
    </reaction>
</comment>
<dbReference type="GO" id="GO:0009073">
    <property type="term" value="P:aromatic amino acid family biosynthetic process"/>
    <property type="evidence" value="ECO:0007669"/>
    <property type="project" value="UniProtKB-KW"/>
</dbReference>
<dbReference type="OrthoDB" id="9800332at2"/>
<feature type="binding site" evidence="11">
    <location>
        <position position="40"/>
    </location>
    <ligand>
        <name>substrate</name>
    </ligand>
</feature>
<keyword evidence="9 11" id="KW-0057">Aromatic amino acid biosynthesis</keyword>
<evidence type="ECO:0000256" key="1">
    <source>
        <dbReference type="ARBA" id="ARBA00004842"/>
    </source>
</evidence>
<dbReference type="GO" id="GO:0005524">
    <property type="term" value="F:ATP binding"/>
    <property type="evidence" value="ECO:0007669"/>
    <property type="project" value="UniProtKB-UniRule"/>
</dbReference>
<dbReference type="AlphaFoldDB" id="A0A2N5N7R3"/>
<feature type="binding site" evidence="11">
    <location>
        <position position="125"/>
    </location>
    <ligand>
        <name>ATP</name>
        <dbReference type="ChEBI" id="CHEBI:30616"/>
    </ligand>
</feature>
<dbReference type="Proteomes" id="UP000234789">
    <property type="component" value="Unassembled WGS sequence"/>
</dbReference>
<dbReference type="HAMAP" id="MF_00109">
    <property type="entry name" value="Shikimate_kinase"/>
    <property type="match status" value="1"/>
</dbReference>
<keyword evidence="13" id="KW-1185">Reference proteome</keyword>
<dbReference type="UniPathway" id="UPA00053">
    <property type="reaction ID" value="UER00088"/>
</dbReference>
<comment type="caution">
    <text evidence="12">The sequence shown here is derived from an EMBL/GenBank/DDBJ whole genome shotgun (WGS) entry which is preliminary data.</text>
</comment>
<dbReference type="Pfam" id="PF01202">
    <property type="entry name" value="SKI"/>
    <property type="match status" value="1"/>
</dbReference>
<evidence type="ECO:0000256" key="3">
    <source>
        <dbReference type="ARBA" id="ARBA00012154"/>
    </source>
</evidence>
<dbReference type="InterPro" id="IPR000623">
    <property type="entry name" value="Shikimate_kinase/TSH1"/>
</dbReference>
<comment type="pathway">
    <text evidence="1 11">Metabolic intermediate biosynthesis; chorismate biosynthesis; chorismate from D-erythrose 4-phosphate and phosphoenolpyruvate: step 5/7.</text>
</comment>
<feature type="binding site" evidence="11">
    <location>
        <position position="22"/>
    </location>
    <ligand>
        <name>Mg(2+)</name>
        <dbReference type="ChEBI" id="CHEBI:18420"/>
    </ligand>
</feature>
<evidence type="ECO:0000256" key="4">
    <source>
        <dbReference type="ARBA" id="ARBA00022605"/>
    </source>
</evidence>
<evidence type="ECO:0000256" key="6">
    <source>
        <dbReference type="ARBA" id="ARBA00022741"/>
    </source>
</evidence>
<evidence type="ECO:0000313" key="13">
    <source>
        <dbReference type="Proteomes" id="UP000234789"/>
    </source>
</evidence>
<keyword evidence="5 11" id="KW-0808">Transferase</keyword>
<evidence type="ECO:0000256" key="9">
    <source>
        <dbReference type="ARBA" id="ARBA00023141"/>
    </source>
</evidence>
<dbReference type="SUPFAM" id="SSF52540">
    <property type="entry name" value="P-loop containing nucleoside triphosphate hydrolases"/>
    <property type="match status" value="1"/>
</dbReference>
<feature type="binding site" evidence="11">
    <location>
        <position position="64"/>
    </location>
    <ligand>
        <name>substrate</name>
    </ligand>
</feature>
<dbReference type="InterPro" id="IPR027417">
    <property type="entry name" value="P-loop_NTPase"/>
</dbReference>
<feature type="binding site" evidence="11">
    <location>
        <position position="143"/>
    </location>
    <ligand>
        <name>substrate</name>
    </ligand>
</feature>
<proteinExistence type="inferred from homology"/>
<evidence type="ECO:0000256" key="7">
    <source>
        <dbReference type="ARBA" id="ARBA00022777"/>
    </source>
</evidence>
<dbReference type="PROSITE" id="PS01128">
    <property type="entry name" value="SHIKIMATE_KINASE"/>
    <property type="match status" value="1"/>
</dbReference>
<dbReference type="PRINTS" id="PR01100">
    <property type="entry name" value="SHIKIMTKNASE"/>
</dbReference>
<keyword evidence="7 11" id="KW-0418">Kinase</keyword>
<dbReference type="GO" id="GO:0000287">
    <property type="term" value="F:magnesium ion binding"/>
    <property type="evidence" value="ECO:0007669"/>
    <property type="project" value="UniProtKB-UniRule"/>
</dbReference>
<dbReference type="RefSeq" id="WP_028596936.1">
    <property type="nucleotide sequence ID" value="NZ_BIMM01000025.1"/>
</dbReference>
<reference evidence="12 13" key="1">
    <citation type="submission" date="2017-05" db="EMBL/GenBank/DDBJ databases">
        <title>Functional genome analysis of Paenibacillus pasadenensis strain R16: insights on endophytic life style and antifungal activity.</title>
        <authorList>
            <person name="Passera A."/>
            <person name="Marcolungo L."/>
            <person name="Casati P."/>
            <person name="Brasca M."/>
            <person name="Quaglino F."/>
            <person name="Delledonne M."/>
        </authorList>
    </citation>
    <scope>NUCLEOTIDE SEQUENCE [LARGE SCALE GENOMIC DNA]</scope>
    <source>
        <strain evidence="12 13">R16</strain>
    </source>
</reference>
<gene>
    <name evidence="11" type="primary">aroK</name>
    <name evidence="12" type="ORF">B8V81_4813</name>
</gene>
<organism evidence="12 13">
    <name type="scientific">Paenibacillus pasadenensis</name>
    <dbReference type="NCBI Taxonomy" id="217090"/>
    <lineage>
        <taxon>Bacteria</taxon>
        <taxon>Bacillati</taxon>
        <taxon>Bacillota</taxon>
        <taxon>Bacilli</taxon>
        <taxon>Bacillales</taxon>
        <taxon>Paenibacillaceae</taxon>
        <taxon>Paenibacillus</taxon>
    </lineage>
</organism>
<feature type="binding site" evidence="11">
    <location>
        <position position="87"/>
    </location>
    <ligand>
        <name>substrate</name>
    </ligand>
</feature>
<dbReference type="CDD" id="cd00464">
    <property type="entry name" value="SK"/>
    <property type="match status" value="1"/>
</dbReference>
<evidence type="ECO:0000256" key="5">
    <source>
        <dbReference type="ARBA" id="ARBA00022679"/>
    </source>
</evidence>
<evidence type="ECO:0000256" key="8">
    <source>
        <dbReference type="ARBA" id="ARBA00022840"/>
    </source>
</evidence>
<keyword evidence="11" id="KW-0479">Metal-binding</keyword>
<sequence>MRQAEQDRDKIVLIGFMGTGKSTVAAMLAERLGWRCADTDAEVVREQGSSIAELFATRGEAFFRDAETRALERLLACGDPLVIATGGGAVLRERNRQLMLGGAFVAALQASEAVIVERVRHDQGRPLLAGDPAAKVRELLEKRRGAYDFAPLQVMTDGLSPEQAAEAVALAYQDASRLYRASDL</sequence>
<dbReference type="PANTHER" id="PTHR21087:SF16">
    <property type="entry name" value="SHIKIMATE KINASE 1, CHLOROPLASTIC"/>
    <property type="match status" value="1"/>
</dbReference>
<evidence type="ECO:0000256" key="11">
    <source>
        <dbReference type="HAMAP-Rule" id="MF_00109"/>
    </source>
</evidence>
<dbReference type="Gene3D" id="3.40.50.300">
    <property type="entry name" value="P-loop containing nucleotide triphosphate hydrolases"/>
    <property type="match status" value="1"/>
</dbReference>
<dbReference type="GO" id="GO:0008652">
    <property type="term" value="P:amino acid biosynthetic process"/>
    <property type="evidence" value="ECO:0007669"/>
    <property type="project" value="UniProtKB-KW"/>
</dbReference>
<comment type="cofactor">
    <cofactor evidence="11">
        <name>Mg(2+)</name>
        <dbReference type="ChEBI" id="CHEBI:18420"/>
    </cofactor>
    <text evidence="11">Binds 1 Mg(2+) ion per subunit.</text>
</comment>
<comment type="subunit">
    <text evidence="11">Monomer.</text>
</comment>
<comment type="caution">
    <text evidence="11">Lacks conserved residue(s) required for the propagation of feature annotation.</text>
</comment>
<dbReference type="EC" id="2.7.1.71" evidence="3 11"/>
<comment type="similarity">
    <text evidence="2 11">Belongs to the shikimate kinase family.</text>
</comment>
<evidence type="ECO:0000256" key="2">
    <source>
        <dbReference type="ARBA" id="ARBA00006997"/>
    </source>
</evidence>
<feature type="binding site" evidence="11">
    <location>
        <begin position="18"/>
        <end position="23"/>
    </location>
    <ligand>
        <name>ATP</name>
        <dbReference type="ChEBI" id="CHEBI:30616"/>
    </ligand>
</feature>
<evidence type="ECO:0000256" key="10">
    <source>
        <dbReference type="ARBA" id="ARBA00048567"/>
    </source>
</evidence>
<dbReference type="GO" id="GO:0009423">
    <property type="term" value="P:chorismate biosynthetic process"/>
    <property type="evidence" value="ECO:0007669"/>
    <property type="project" value="UniProtKB-UniRule"/>
</dbReference>
<protein>
    <recommendedName>
        <fullName evidence="3 11">Shikimate kinase</fullName>
        <shortName evidence="11">SK</shortName>
        <ecNumber evidence="3 11">2.7.1.71</ecNumber>
    </recommendedName>
</protein>
<keyword evidence="8 11" id="KW-0067">ATP-binding</keyword>
<comment type="function">
    <text evidence="11">Catalyzes the specific phosphorylation of the 3-hydroxyl group of shikimic acid using ATP as a cosubstrate.</text>
</comment>
<comment type="subcellular location">
    <subcellularLocation>
        <location evidence="11">Cytoplasm</location>
    </subcellularLocation>
</comment>
<dbReference type="EMBL" id="NFEZ01000004">
    <property type="protein sequence ID" value="PLT46382.1"/>
    <property type="molecule type" value="Genomic_DNA"/>
</dbReference>
<dbReference type="InterPro" id="IPR031322">
    <property type="entry name" value="Shikimate/glucono_kinase"/>
</dbReference>
<evidence type="ECO:0000313" key="12">
    <source>
        <dbReference type="EMBL" id="PLT46382.1"/>
    </source>
</evidence>
<keyword evidence="11" id="KW-0963">Cytoplasm</keyword>
<dbReference type="InterPro" id="IPR023000">
    <property type="entry name" value="Shikimate_kinase_CS"/>
</dbReference>
<dbReference type="GO" id="GO:0005829">
    <property type="term" value="C:cytosol"/>
    <property type="evidence" value="ECO:0007669"/>
    <property type="project" value="TreeGrafter"/>
</dbReference>
<keyword evidence="4 11" id="KW-0028">Amino-acid biosynthesis</keyword>
<keyword evidence="11" id="KW-0460">Magnesium</keyword>
<name>A0A2N5N7R3_9BACL</name>
<accession>A0A2N5N7R3</accession>
<dbReference type="PANTHER" id="PTHR21087">
    <property type="entry name" value="SHIKIMATE KINASE"/>
    <property type="match status" value="1"/>
</dbReference>